<evidence type="ECO:0000256" key="1">
    <source>
        <dbReference type="SAM" id="MobiDB-lite"/>
    </source>
</evidence>
<proteinExistence type="predicted"/>
<keyword evidence="2" id="KW-1185">Reference proteome</keyword>
<feature type="compositionally biased region" description="Basic and acidic residues" evidence="1">
    <location>
        <begin position="11"/>
        <end position="25"/>
    </location>
</feature>
<reference evidence="3" key="2">
    <citation type="submission" date="2020-04" db="EMBL/GenBank/DDBJ databases">
        <authorList>
            <consortium name="NCBI Genome Project"/>
        </authorList>
    </citation>
    <scope>NUCLEOTIDE SEQUENCE</scope>
    <source>
        <strain evidence="3">CBS 342.82</strain>
    </source>
</reference>
<reference evidence="3" key="3">
    <citation type="submission" date="2025-08" db="UniProtKB">
        <authorList>
            <consortium name="RefSeq"/>
        </authorList>
    </citation>
    <scope>IDENTIFICATION</scope>
    <source>
        <strain evidence="3">CBS 342.82</strain>
    </source>
</reference>
<feature type="region of interest" description="Disordered" evidence="1">
    <location>
        <begin position="87"/>
        <end position="106"/>
    </location>
</feature>
<accession>A0A6J3LX49</accession>
<dbReference type="RefSeq" id="XP_033457274.1">
    <property type="nucleotide sequence ID" value="XM_033608682.1"/>
</dbReference>
<dbReference type="Proteomes" id="UP000504637">
    <property type="component" value="Unplaced"/>
</dbReference>
<gene>
    <name evidence="3" type="ORF">K489DRAFT_51100</name>
</gene>
<protein>
    <submittedName>
        <fullName evidence="3">Uncharacterized protein</fullName>
    </submittedName>
</protein>
<organism evidence="3">
    <name type="scientific">Dissoconium aciculare CBS 342.82</name>
    <dbReference type="NCBI Taxonomy" id="1314786"/>
    <lineage>
        <taxon>Eukaryota</taxon>
        <taxon>Fungi</taxon>
        <taxon>Dikarya</taxon>
        <taxon>Ascomycota</taxon>
        <taxon>Pezizomycotina</taxon>
        <taxon>Dothideomycetes</taxon>
        <taxon>Dothideomycetidae</taxon>
        <taxon>Mycosphaerellales</taxon>
        <taxon>Dissoconiaceae</taxon>
        <taxon>Dissoconium</taxon>
    </lineage>
</organism>
<evidence type="ECO:0000313" key="3">
    <source>
        <dbReference type="RefSeq" id="XP_033457274.1"/>
    </source>
</evidence>
<evidence type="ECO:0000313" key="2">
    <source>
        <dbReference type="Proteomes" id="UP000504637"/>
    </source>
</evidence>
<name>A0A6J3LX49_9PEZI</name>
<feature type="compositionally biased region" description="Polar residues" evidence="1">
    <location>
        <begin position="63"/>
        <end position="77"/>
    </location>
</feature>
<sequence>MWFEPVSGSKIWDDMATRPRADIRRWPQRSPTTHDPAPVSASRQKGLSSHRRRKAPKQDLKHSSSTGPVGRTLTRTPPSVRLSLVTRQKCAASGTHGSDVREYLPRHATITRKPVVPLRRTGSAPRAPIEAR</sequence>
<reference evidence="3" key="1">
    <citation type="submission" date="2020-01" db="EMBL/GenBank/DDBJ databases">
        <authorList>
            <consortium name="DOE Joint Genome Institute"/>
            <person name="Haridas S."/>
            <person name="Albert R."/>
            <person name="Binder M."/>
            <person name="Bloem J."/>
            <person name="Labutti K."/>
            <person name="Salamov A."/>
            <person name="Andreopoulos B."/>
            <person name="Baker S.E."/>
            <person name="Barry K."/>
            <person name="Bills G."/>
            <person name="Bluhm B.H."/>
            <person name="Cannon C."/>
            <person name="Castanera R."/>
            <person name="Culley D.E."/>
            <person name="Daum C."/>
            <person name="Ezra D."/>
            <person name="Gonzalez J.B."/>
            <person name="Henrissat B."/>
            <person name="Kuo A."/>
            <person name="Liang C."/>
            <person name="Lipzen A."/>
            <person name="Lutzoni F."/>
            <person name="Magnuson J."/>
            <person name="Mondo S."/>
            <person name="Nolan M."/>
            <person name="Ohm R."/>
            <person name="Pangilinan J."/>
            <person name="Park H.-J."/>
            <person name="Ramirez L."/>
            <person name="Alfaro M."/>
            <person name="Sun H."/>
            <person name="Tritt A."/>
            <person name="Yoshinaga Y."/>
            <person name="Zwiers L.-H."/>
            <person name="Turgeon B.G."/>
            <person name="Goodwin S.B."/>
            <person name="Spatafora J.W."/>
            <person name="Crous P.W."/>
            <person name="Grigoriev I.V."/>
        </authorList>
    </citation>
    <scope>NUCLEOTIDE SEQUENCE</scope>
    <source>
        <strain evidence="3">CBS 342.82</strain>
    </source>
</reference>
<dbReference type="AlphaFoldDB" id="A0A6J3LX49"/>
<feature type="region of interest" description="Disordered" evidence="1">
    <location>
        <begin position="1"/>
        <end position="82"/>
    </location>
</feature>
<feature type="region of interest" description="Disordered" evidence="1">
    <location>
        <begin position="113"/>
        <end position="132"/>
    </location>
</feature>
<dbReference type="GeneID" id="54366482"/>